<dbReference type="Proteomes" id="UP000652219">
    <property type="component" value="Unassembled WGS sequence"/>
</dbReference>
<keyword evidence="2" id="KW-1185">Reference proteome</keyword>
<dbReference type="EMBL" id="WIGN01000545">
    <property type="protein sequence ID" value="KAF6789035.1"/>
    <property type="molecule type" value="Genomic_DNA"/>
</dbReference>
<name>A0A8H6IPJ7_9PEZI</name>
<proteinExistence type="predicted"/>
<evidence type="ECO:0000313" key="2">
    <source>
        <dbReference type="Proteomes" id="UP000652219"/>
    </source>
</evidence>
<sequence length="141" mass="15204">MAYSGGIDYISPLFGGVDWEDLQSPWSSNLGAFDDGLRTVGREDNVELIGDARSYISPDTSDGQGEIILDCPGGCQPSVTKAVAIGIPKGEAPLKYRMHYLLIIAESAARDRDGSRIYERVGAGLLPERFISGEGVRVKIQ</sequence>
<comment type="caution">
    <text evidence="1">The sequence shown here is derived from an EMBL/GenBank/DDBJ whole genome shotgun (WGS) entry which is preliminary data.</text>
</comment>
<accession>A0A8H6IPJ7</accession>
<reference evidence="1 2" key="1">
    <citation type="journal article" date="2020" name="Phytopathology">
        <title>Genome Sequence Resources of Colletotrichum truncatum, C. plurivorum, C. musicola, and C. sojae: Four Species Pathogenic to Soybean (Glycine max).</title>
        <authorList>
            <person name="Rogerio F."/>
            <person name="Boufleur T.R."/>
            <person name="Ciampi-Guillardi M."/>
            <person name="Sukno S.A."/>
            <person name="Thon M.R."/>
            <person name="Massola Junior N.S."/>
            <person name="Baroncelli R."/>
        </authorList>
    </citation>
    <scope>NUCLEOTIDE SEQUENCE [LARGE SCALE GENOMIC DNA]</scope>
    <source>
        <strain evidence="1 2">LFN0009</strain>
    </source>
</reference>
<gene>
    <name evidence="1" type="ORF">CSOJ01_14877</name>
</gene>
<evidence type="ECO:0000313" key="1">
    <source>
        <dbReference type="EMBL" id="KAF6789035.1"/>
    </source>
</evidence>
<protein>
    <submittedName>
        <fullName evidence="1">Uncharacterized protein</fullName>
    </submittedName>
</protein>
<organism evidence="1 2">
    <name type="scientific">Colletotrichum sojae</name>
    <dbReference type="NCBI Taxonomy" id="2175907"/>
    <lineage>
        <taxon>Eukaryota</taxon>
        <taxon>Fungi</taxon>
        <taxon>Dikarya</taxon>
        <taxon>Ascomycota</taxon>
        <taxon>Pezizomycotina</taxon>
        <taxon>Sordariomycetes</taxon>
        <taxon>Hypocreomycetidae</taxon>
        <taxon>Glomerellales</taxon>
        <taxon>Glomerellaceae</taxon>
        <taxon>Colletotrichum</taxon>
        <taxon>Colletotrichum orchidearum species complex</taxon>
    </lineage>
</organism>
<dbReference type="AlphaFoldDB" id="A0A8H6IPJ7"/>